<accession>A0A7Y3R8U8</accession>
<dbReference type="InterPro" id="IPR011990">
    <property type="entry name" value="TPR-like_helical_dom_sf"/>
</dbReference>
<dbReference type="GO" id="GO:0000160">
    <property type="term" value="P:phosphorelay signal transduction system"/>
    <property type="evidence" value="ECO:0007669"/>
    <property type="project" value="UniProtKB-KW"/>
</dbReference>
<dbReference type="InterPro" id="IPR036890">
    <property type="entry name" value="HATPase_C_sf"/>
</dbReference>
<dbReference type="SUPFAM" id="SSF55874">
    <property type="entry name" value="ATPase domain of HSP90 chaperone/DNA topoisomerase II/histidine kinase"/>
    <property type="match status" value="1"/>
</dbReference>
<evidence type="ECO:0000256" key="2">
    <source>
        <dbReference type="ARBA" id="ARBA00012438"/>
    </source>
</evidence>
<evidence type="ECO:0000256" key="5">
    <source>
        <dbReference type="ARBA" id="ARBA00023012"/>
    </source>
</evidence>
<sequence>MILKRLIFPIFLFGMLMLSCDGGNTVVPNEEKESYSQLVEKAFLQSNAQKYDSAFYYFEKANGVATSKEQKAYALYQMAELQRFFCDFSGAETTATAAYENCDSPKYLPYVYNTLGIVYQELYNYDEAIKYFNKCYNDTLNEVNKCIVKNNISLVYLDKKDFKTAINILTPISQNDSLVNEKLVYAKVLDNLGYAYFKTNNPKAKDLLNQSLTIRDSLNNALELTSSLMHMAEYYQKSNTALAFDFAQRAYDAAQTVQSPDDKLEALKFMISTSEPGKVKALALQQIELSDSLTKVRQTAKNQFAKIKYDSQKALEEKEKYKTQKEWSIVIAMFVVLAFMGLIYFIRKRNKKRVLASVHETENRIAKKIHDELANDVFQTMTFAETQDLQNPEKKELLIENLDAIYGKARDISQTNSEIPTDERFGAVLLDLITGFNSEEVNIITKNSSAIDWGKINRESKNAVYRVIQELLVNMKKHSNADLVVLVFSNEPKNIAIKYTDNGKGLATAEINKKGLQNAENRIHAVKGTIIFDHEINKGFRVIIQIPK</sequence>
<dbReference type="Proteomes" id="UP000536509">
    <property type="component" value="Unassembled WGS sequence"/>
</dbReference>
<evidence type="ECO:0000313" key="9">
    <source>
        <dbReference type="EMBL" id="NNT71680.1"/>
    </source>
</evidence>
<dbReference type="InterPro" id="IPR050482">
    <property type="entry name" value="Sensor_HK_TwoCompSys"/>
</dbReference>
<dbReference type="Gene3D" id="1.25.40.10">
    <property type="entry name" value="Tetratricopeptide repeat domain"/>
    <property type="match status" value="2"/>
</dbReference>
<keyword evidence="4" id="KW-0418">Kinase</keyword>
<keyword evidence="8" id="KW-0732">Signal</keyword>
<feature type="transmembrane region" description="Helical" evidence="7">
    <location>
        <begin position="327"/>
        <end position="346"/>
    </location>
</feature>
<evidence type="ECO:0000256" key="3">
    <source>
        <dbReference type="ARBA" id="ARBA00022679"/>
    </source>
</evidence>
<protein>
    <recommendedName>
        <fullName evidence="2">histidine kinase</fullName>
        <ecNumber evidence="2">2.7.13.3</ecNumber>
    </recommendedName>
</protein>
<reference evidence="9 10" key="1">
    <citation type="submission" date="2020-05" db="EMBL/GenBank/DDBJ databases">
        <title>Draft genome of Flavobacterium sp. IMCC34852.</title>
        <authorList>
            <person name="Song J."/>
            <person name="Cho J.-C."/>
        </authorList>
    </citation>
    <scope>NUCLEOTIDE SEQUENCE [LARGE SCALE GENOMIC DNA]</scope>
    <source>
        <strain evidence="9 10">IMCC34852</strain>
    </source>
</reference>
<name>A0A7Y3R8U8_9FLAO</name>
<evidence type="ECO:0000256" key="1">
    <source>
        <dbReference type="ARBA" id="ARBA00000085"/>
    </source>
</evidence>
<keyword evidence="10" id="KW-1185">Reference proteome</keyword>
<feature type="chain" id="PRO_5031569172" description="histidine kinase" evidence="8">
    <location>
        <begin position="22"/>
        <end position="548"/>
    </location>
</feature>
<proteinExistence type="predicted"/>
<keyword evidence="7" id="KW-0812">Transmembrane</keyword>
<comment type="caution">
    <text evidence="9">The sequence shown here is derived from an EMBL/GenBank/DDBJ whole genome shotgun (WGS) entry which is preliminary data.</text>
</comment>
<dbReference type="SUPFAM" id="SSF48452">
    <property type="entry name" value="TPR-like"/>
    <property type="match status" value="1"/>
</dbReference>
<dbReference type="PROSITE" id="PS50005">
    <property type="entry name" value="TPR"/>
    <property type="match status" value="1"/>
</dbReference>
<evidence type="ECO:0000313" key="10">
    <source>
        <dbReference type="Proteomes" id="UP000536509"/>
    </source>
</evidence>
<evidence type="ECO:0000256" key="8">
    <source>
        <dbReference type="SAM" id="SignalP"/>
    </source>
</evidence>
<dbReference type="Gene3D" id="3.30.565.10">
    <property type="entry name" value="Histidine kinase-like ATPase, C-terminal domain"/>
    <property type="match status" value="1"/>
</dbReference>
<gene>
    <name evidence="9" type="ORF">HKT18_05560</name>
</gene>
<dbReference type="RefSeq" id="WP_171221862.1">
    <property type="nucleotide sequence ID" value="NZ_CP121446.1"/>
</dbReference>
<dbReference type="AlphaFoldDB" id="A0A7Y3R8U8"/>
<dbReference type="InterPro" id="IPR019734">
    <property type="entry name" value="TPR_rpt"/>
</dbReference>
<dbReference type="EMBL" id="JABEVX010000002">
    <property type="protein sequence ID" value="NNT71680.1"/>
    <property type="molecule type" value="Genomic_DNA"/>
</dbReference>
<dbReference type="Pfam" id="PF13181">
    <property type="entry name" value="TPR_8"/>
    <property type="match status" value="1"/>
</dbReference>
<dbReference type="PANTHER" id="PTHR24421:SF10">
    <property type="entry name" value="NITRATE_NITRITE SENSOR PROTEIN NARQ"/>
    <property type="match status" value="1"/>
</dbReference>
<dbReference type="PROSITE" id="PS51257">
    <property type="entry name" value="PROKAR_LIPOPROTEIN"/>
    <property type="match status" value="1"/>
</dbReference>
<organism evidence="9 10">
    <name type="scientific">Flavobacterium rivulicola</name>
    <dbReference type="NCBI Taxonomy" id="2732161"/>
    <lineage>
        <taxon>Bacteria</taxon>
        <taxon>Pseudomonadati</taxon>
        <taxon>Bacteroidota</taxon>
        <taxon>Flavobacteriia</taxon>
        <taxon>Flavobacteriales</taxon>
        <taxon>Flavobacteriaceae</taxon>
        <taxon>Flavobacterium</taxon>
    </lineage>
</organism>
<comment type="catalytic activity">
    <reaction evidence="1">
        <text>ATP + protein L-histidine = ADP + protein N-phospho-L-histidine.</text>
        <dbReference type="EC" id="2.7.13.3"/>
    </reaction>
</comment>
<dbReference type="EC" id="2.7.13.3" evidence="2"/>
<keyword evidence="5" id="KW-0902">Two-component regulatory system</keyword>
<keyword evidence="7" id="KW-0472">Membrane</keyword>
<dbReference type="GO" id="GO:0004673">
    <property type="term" value="F:protein histidine kinase activity"/>
    <property type="evidence" value="ECO:0007669"/>
    <property type="project" value="UniProtKB-EC"/>
</dbReference>
<dbReference type="PANTHER" id="PTHR24421">
    <property type="entry name" value="NITRATE/NITRITE SENSOR PROTEIN NARX-RELATED"/>
    <property type="match status" value="1"/>
</dbReference>
<evidence type="ECO:0000256" key="7">
    <source>
        <dbReference type="SAM" id="Phobius"/>
    </source>
</evidence>
<evidence type="ECO:0000256" key="4">
    <source>
        <dbReference type="ARBA" id="ARBA00022777"/>
    </source>
</evidence>
<feature type="signal peptide" evidence="8">
    <location>
        <begin position="1"/>
        <end position="21"/>
    </location>
</feature>
<keyword evidence="3" id="KW-0808">Transferase</keyword>
<evidence type="ECO:0000256" key="6">
    <source>
        <dbReference type="PROSITE-ProRule" id="PRU00339"/>
    </source>
</evidence>
<keyword evidence="6" id="KW-0802">TPR repeat</keyword>
<keyword evidence="7" id="KW-1133">Transmembrane helix</keyword>
<feature type="repeat" description="TPR" evidence="6">
    <location>
        <begin position="109"/>
        <end position="142"/>
    </location>
</feature>